<dbReference type="InterPro" id="IPR059000">
    <property type="entry name" value="ATPase_P-type_domA"/>
</dbReference>
<dbReference type="EC" id="7.2.2.12" evidence="7"/>
<keyword evidence="6 9" id="KW-0472">Membrane</keyword>
<organism evidence="11 12">
    <name type="scientific">Crenothrix polyspora</name>
    <dbReference type="NCBI Taxonomy" id="360316"/>
    <lineage>
        <taxon>Bacteria</taxon>
        <taxon>Pseudomonadati</taxon>
        <taxon>Pseudomonadota</taxon>
        <taxon>Gammaproteobacteria</taxon>
        <taxon>Methylococcales</taxon>
        <taxon>Crenotrichaceae</taxon>
        <taxon>Crenothrix</taxon>
    </lineage>
</organism>
<dbReference type="SFLD" id="SFLDF00027">
    <property type="entry name" value="p-type_atpase"/>
    <property type="match status" value="1"/>
</dbReference>
<dbReference type="PRINTS" id="PR00119">
    <property type="entry name" value="CATATPASE"/>
</dbReference>
<dbReference type="EMBL" id="FUKI01000098">
    <property type="protein sequence ID" value="SJM92159.1"/>
    <property type="molecule type" value="Genomic_DNA"/>
</dbReference>
<dbReference type="SUPFAM" id="SSF81653">
    <property type="entry name" value="Calcium ATPase, transduction domain A"/>
    <property type="match status" value="1"/>
</dbReference>
<dbReference type="OrthoDB" id="9814270at2"/>
<dbReference type="GO" id="GO:0046872">
    <property type="term" value="F:metal ion binding"/>
    <property type="evidence" value="ECO:0007669"/>
    <property type="project" value="UniProtKB-KW"/>
</dbReference>
<gene>
    <name evidence="11" type="ORF">CRENPOLYSF1_240069</name>
</gene>
<name>A0A1R4H7I0_9GAMM</name>
<keyword evidence="9" id="KW-0547">Nucleotide-binding</keyword>
<dbReference type="PANTHER" id="PTHR48085">
    <property type="entry name" value="CADMIUM/ZINC-TRANSPORTING ATPASE HMA2-RELATED"/>
    <property type="match status" value="1"/>
</dbReference>
<dbReference type="InterPro" id="IPR027256">
    <property type="entry name" value="P-typ_ATPase_IB"/>
</dbReference>
<dbReference type="InterPro" id="IPR018303">
    <property type="entry name" value="ATPase_P-typ_P_site"/>
</dbReference>
<dbReference type="Proteomes" id="UP000195667">
    <property type="component" value="Unassembled WGS sequence"/>
</dbReference>
<dbReference type="RefSeq" id="WP_087143274.1">
    <property type="nucleotide sequence ID" value="NZ_FUKI01000098.1"/>
</dbReference>
<dbReference type="GO" id="GO:0016463">
    <property type="term" value="F:P-type zinc transporter activity"/>
    <property type="evidence" value="ECO:0007669"/>
    <property type="project" value="UniProtKB-EC"/>
</dbReference>
<dbReference type="Gene3D" id="3.40.1110.10">
    <property type="entry name" value="Calcium-transporting ATPase, cytoplasmic domain N"/>
    <property type="match status" value="1"/>
</dbReference>
<dbReference type="InterPro" id="IPR036412">
    <property type="entry name" value="HAD-like_sf"/>
</dbReference>
<dbReference type="NCBIfam" id="TIGR01494">
    <property type="entry name" value="ATPase_P-type"/>
    <property type="match status" value="1"/>
</dbReference>
<keyword evidence="12" id="KW-1185">Reference proteome</keyword>
<evidence type="ECO:0000313" key="11">
    <source>
        <dbReference type="EMBL" id="SJM92159.1"/>
    </source>
</evidence>
<evidence type="ECO:0000256" key="7">
    <source>
        <dbReference type="ARBA" id="ARBA00039097"/>
    </source>
</evidence>
<dbReference type="InterPro" id="IPR023299">
    <property type="entry name" value="ATPase_P-typ_cyto_dom_N"/>
</dbReference>
<feature type="domain" description="P-type ATPase A" evidence="10">
    <location>
        <begin position="180"/>
        <end position="279"/>
    </location>
</feature>
<evidence type="ECO:0000256" key="9">
    <source>
        <dbReference type="RuleBase" id="RU362081"/>
    </source>
</evidence>
<dbReference type="InterPro" id="IPR001757">
    <property type="entry name" value="P_typ_ATPase"/>
</dbReference>
<dbReference type="InterPro" id="IPR023214">
    <property type="entry name" value="HAD_sf"/>
</dbReference>
<comment type="catalytic activity">
    <reaction evidence="8">
        <text>Zn(2+)(in) + ATP + H2O = Zn(2+)(out) + ADP + phosphate + H(+)</text>
        <dbReference type="Rhea" id="RHEA:20621"/>
        <dbReference type="ChEBI" id="CHEBI:15377"/>
        <dbReference type="ChEBI" id="CHEBI:15378"/>
        <dbReference type="ChEBI" id="CHEBI:29105"/>
        <dbReference type="ChEBI" id="CHEBI:30616"/>
        <dbReference type="ChEBI" id="CHEBI:43474"/>
        <dbReference type="ChEBI" id="CHEBI:456216"/>
        <dbReference type="EC" id="7.2.2.12"/>
    </reaction>
</comment>
<dbReference type="PANTHER" id="PTHR48085:SF5">
    <property type="entry name" value="CADMIUM_ZINC-TRANSPORTING ATPASE HMA4-RELATED"/>
    <property type="match status" value="1"/>
</dbReference>
<dbReference type="NCBIfam" id="TIGR01525">
    <property type="entry name" value="ATPase-IB_hvy"/>
    <property type="match status" value="1"/>
</dbReference>
<dbReference type="SFLD" id="SFLDG00002">
    <property type="entry name" value="C1.7:_P-type_atpase_like"/>
    <property type="match status" value="1"/>
</dbReference>
<dbReference type="PROSITE" id="PS00154">
    <property type="entry name" value="ATPASE_E1_E2"/>
    <property type="match status" value="1"/>
</dbReference>
<comment type="similarity">
    <text evidence="2 9">Belongs to the cation transport ATPase (P-type) (TC 3.A.3) family. Type IB subfamily.</text>
</comment>
<keyword evidence="3 9" id="KW-0812">Transmembrane</keyword>
<evidence type="ECO:0000256" key="6">
    <source>
        <dbReference type="ARBA" id="ARBA00023136"/>
    </source>
</evidence>
<keyword evidence="9" id="KW-1003">Cell membrane</keyword>
<evidence type="ECO:0000256" key="8">
    <source>
        <dbReference type="ARBA" id="ARBA00047308"/>
    </source>
</evidence>
<dbReference type="Gene3D" id="3.40.50.1000">
    <property type="entry name" value="HAD superfamily/HAD-like"/>
    <property type="match status" value="1"/>
</dbReference>
<dbReference type="SFLD" id="SFLDS00003">
    <property type="entry name" value="Haloacid_Dehalogenase"/>
    <property type="match status" value="1"/>
</dbReference>
<dbReference type="SUPFAM" id="SSF56784">
    <property type="entry name" value="HAD-like"/>
    <property type="match status" value="1"/>
</dbReference>
<comment type="subcellular location">
    <subcellularLocation>
        <location evidence="9">Cell membrane</location>
    </subcellularLocation>
    <subcellularLocation>
        <location evidence="1">Membrane</location>
    </subcellularLocation>
</comment>
<dbReference type="InterPro" id="IPR051014">
    <property type="entry name" value="Cation_Transport_ATPase_IB"/>
</dbReference>
<sequence>MILELTTLSSVFWVGYKNWQKQDQEHNKSILTKQKIKLENNGRDKKNIIPFEKRKLISVLTNETSVLTNEISVVSKKELFSRSAALTLSGIGTVLHSPITYLAVPFLLYSIKGLLVTAAKLLRNGKIDIETILSVGILSSILHKKIFLASMLGLFFRMSDILTAKVIQESQQNLVGAFEQIPENVWLLEQNSEVSVPLSKVRCGDILVVNAGEVIPVDGHIVHGMAGIDQHKFTGESLPIEKGEGENVFAMTFVLSGKIHIKVEKAGTETSAMKISEILENTTEYKSLTTLRAEKFSRQMVYPAVLTAAAAWPLLGSNAATAVLFIHPNKRLLFTAPISLLKYLKYAANQGILIKDGRSLELLSQVDTLVFDKTGTLTEDQPLIGTIHPLSTYSQNEILRCAAIAEFKQSHPLAKAILDEAEKRGLSLDVPDQTEYKLGYGVKIQTNGKNISVGSPRFMEAEKILMPDRVNEIKADLKNKGHGLVMVSIDNVAVGVIELLPSVRLESHAIIKKLKSLKQIKKIYIISGDAKAPTQRLAHELGIDYFAETLPHEKSALIEQLQQEGNFVCYIGDGINDTIAMKQAQVSISLSGASRVATDTAQIILLDQGISHLPRVFELANGMNRHMSNQINTTMGVSIMGISGVFLLGWGISTIMLLNIVSLLGTLGYSLIDKPKLNSPKNPDLYD</sequence>
<dbReference type="AlphaFoldDB" id="A0A1R4H7I0"/>
<evidence type="ECO:0000256" key="5">
    <source>
        <dbReference type="ARBA" id="ARBA00022989"/>
    </source>
</evidence>
<reference evidence="12" key="1">
    <citation type="submission" date="2017-02" db="EMBL/GenBank/DDBJ databases">
        <authorList>
            <person name="Daims H."/>
        </authorList>
    </citation>
    <scope>NUCLEOTIDE SEQUENCE [LARGE SCALE GENOMIC DNA]</scope>
</reference>
<feature type="transmembrane region" description="Helical" evidence="9">
    <location>
        <begin position="655"/>
        <end position="672"/>
    </location>
</feature>
<dbReference type="Pfam" id="PF00702">
    <property type="entry name" value="Hydrolase"/>
    <property type="match status" value="1"/>
</dbReference>
<comment type="caution">
    <text evidence="9">Lacks conserved residue(s) required for the propagation of feature annotation.</text>
</comment>
<evidence type="ECO:0000256" key="2">
    <source>
        <dbReference type="ARBA" id="ARBA00006024"/>
    </source>
</evidence>
<keyword evidence="9" id="KW-0067">ATP-binding</keyword>
<evidence type="ECO:0000313" key="12">
    <source>
        <dbReference type="Proteomes" id="UP000195667"/>
    </source>
</evidence>
<dbReference type="InterPro" id="IPR044492">
    <property type="entry name" value="P_typ_ATPase_HD_dom"/>
</dbReference>
<evidence type="ECO:0000256" key="1">
    <source>
        <dbReference type="ARBA" id="ARBA00004370"/>
    </source>
</evidence>
<dbReference type="GO" id="GO:0005886">
    <property type="term" value="C:plasma membrane"/>
    <property type="evidence" value="ECO:0007669"/>
    <property type="project" value="UniProtKB-SubCell"/>
</dbReference>
<dbReference type="Gene3D" id="2.70.150.10">
    <property type="entry name" value="Calcium-transporting ATPase, cytoplasmic transduction domain A"/>
    <property type="match status" value="1"/>
</dbReference>
<dbReference type="GO" id="GO:0005524">
    <property type="term" value="F:ATP binding"/>
    <property type="evidence" value="ECO:0007669"/>
    <property type="project" value="UniProtKB-UniRule"/>
</dbReference>
<keyword evidence="9" id="KW-0479">Metal-binding</keyword>
<dbReference type="InterPro" id="IPR008250">
    <property type="entry name" value="ATPase_P-typ_transduc_dom_A_sf"/>
</dbReference>
<protein>
    <recommendedName>
        <fullName evidence="7">P-type Zn(2+) transporter</fullName>
        <ecNumber evidence="7">7.2.2.12</ecNumber>
    </recommendedName>
</protein>
<accession>A0A1R4H7I0</accession>
<proteinExistence type="inferred from homology"/>
<keyword evidence="5 9" id="KW-1133">Transmembrane helix</keyword>
<dbReference type="PROSITE" id="PS01229">
    <property type="entry name" value="COF_2"/>
    <property type="match status" value="1"/>
</dbReference>
<dbReference type="Pfam" id="PF00122">
    <property type="entry name" value="E1-E2_ATPase"/>
    <property type="match status" value="1"/>
</dbReference>
<dbReference type="GO" id="GO:0016887">
    <property type="term" value="F:ATP hydrolysis activity"/>
    <property type="evidence" value="ECO:0007669"/>
    <property type="project" value="InterPro"/>
</dbReference>
<evidence type="ECO:0000259" key="10">
    <source>
        <dbReference type="Pfam" id="PF00122"/>
    </source>
</evidence>
<evidence type="ECO:0000256" key="4">
    <source>
        <dbReference type="ARBA" id="ARBA00022967"/>
    </source>
</evidence>
<keyword evidence="4" id="KW-1278">Translocase</keyword>
<evidence type="ECO:0000256" key="3">
    <source>
        <dbReference type="ARBA" id="ARBA00022692"/>
    </source>
</evidence>